<dbReference type="EMBL" id="KV784361">
    <property type="protein sequence ID" value="OEU13223.1"/>
    <property type="molecule type" value="Genomic_DNA"/>
</dbReference>
<reference evidence="2 3" key="1">
    <citation type="submission" date="2016-09" db="EMBL/GenBank/DDBJ databases">
        <title>Extensive genetic diversity and differential bi-allelic expression allows diatom success in the polar Southern Ocean.</title>
        <authorList>
            <consortium name="DOE Joint Genome Institute"/>
            <person name="Mock T."/>
            <person name="Otillar R.P."/>
            <person name="Strauss J."/>
            <person name="Dupont C."/>
            <person name="Frickenhaus S."/>
            <person name="Maumus F."/>
            <person name="Mcmullan M."/>
            <person name="Sanges R."/>
            <person name="Schmutz J."/>
            <person name="Toseland A."/>
            <person name="Valas R."/>
            <person name="Veluchamy A."/>
            <person name="Ward B.J."/>
            <person name="Allen A."/>
            <person name="Barry K."/>
            <person name="Falciatore A."/>
            <person name="Ferrante M."/>
            <person name="Fortunato A.E."/>
            <person name="Gloeckner G."/>
            <person name="Gruber A."/>
            <person name="Hipkin R."/>
            <person name="Janech M."/>
            <person name="Kroth P."/>
            <person name="Leese F."/>
            <person name="Lindquist E."/>
            <person name="Lyon B.R."/>
            <person name="Martin J."/>
            <person name="Mayer C."/>
            <person name="Parker M."/>
            <person name="Quesneville H."/>
            <person name="Raymond J."/>
            <person name="Uhlig C."/>
            <person name="Valentin K.U."/>
            <person name="Worden A.Z."/>
            <person name="Armbrust E.V."/>
            <person name="Bowler C."/>
            <person name="Green B."/>
            <person name="Moulton V."/>
            <person name="Van Oosterhout C."/>
            <person name="Grigoriev I."/>
        </authorList>
    </citation>
    <scope>NUCLEOTIDE SEQUENCE [LARGE SCALE GENOMIC DNA]</scope>
    <source>
        <strain evidence="2 3">CCMP1102</strain>
    </source>
</reference>
<dbReference type="Gene3D" id="2.40.50.140">
    <property type="entry name" value="Nucleic acid-binding proteins"/>
    <property type="match status" value="1"/>
</dbReference>
<dbReference type="AlphaFoldDB" id="A0A1E7F5T3"/>
<organism evidence="2 3">
    <name type="scientific">Fragilariopsis cylindrus CCMP1102</name>
    <dbReference type="NCBI Taxonomy" id="635003"/>
    <lineage>
        <taxon>Eukaryota</taxon>
        <taxon>Sar</taxon>
        <taxon>Stramenopiles</taxon>
        <taxon>Ochrophyta</taxon>
        <taxon>Bacillariophyta</taxon>
        <taxon>Bacillariophyceae</taxon>
        <taxon>Bacillariophycidae</taxon>
        <taxon>Bacillariales</taxon>
        <taxon>Bacillariaceae</taxon>
        <taxon>Fragilariopsis</taxon>
    </lineage>
</organism>
<dbReference type="InParanoid" id="A0A1E7F5T3"/>
<keyword evidence="3" id="KW-1185">Reference proteome</keyword>
<dbReference type="OrthoDB" id="77828at2759"/>
<dbReference type="Proteomes" id="UP000095751">
    <property type="component" value="Unassembled WGS sequence"/>
</dbReference>
<evidence type="ECO:0000313" key="3">
    <source>
        <dbReference type="Proteomes" id="UP000095751"/>
    </source>
</evidence>
<name>A0A1E7F5T3_9STRA</name>
<gene>
    <name evidence="2" type="ORF">FRACYDRAFT_241558</name>
</gene>
<evidence type="ECO:0000256" key="1">
    <source>
        <dbReference type="SAM" id="MobiDB-lite"/>
    </source>
</evidence>
<feature type="compositionally biased region" description="Basic and acidic residues" evidence="1">
    <location>
        <begin position="64"/>
        <end position="81"/>
    </location>
</feature>
<dbReference type="InterPro" id="IPR012340">
    <property type="entry name" value="NA-bd_OB-fold"/>
</dbReference>
<proteinExistence type="predicted"/>
<protein>
    <recommendedName>
        <fullName evidence="4">CST complex subunit Stn1 N-terminal domain-containing protein</fullName>
    </recommendedName>
</protein>
<sequence length="461" mass="53131">MTELLDNNTKLDFVAGISPQYWSYVPMSVMDVLNLKLKDGINWMIIHDNNNNNNDYNLSSKQKSLSDDKDGNDNDNGRAGEKKNEFMLSPISRCLLVGYIVYKSQRRDGSMIYILDDGTGLIDCVHWLNNYSNNNDTQQDIYHLPSLNMTGGDNTNDQDDDYTDDAAAACFSVGDPVRIFGKIECLASISKTQKNKEMNSEGRGNHKHNHNGYDNDNNVHYIVREIHTSLIERFGSLGSLGNINSCLDNLGPQIQSQINNKINLPAADDIYTCSWRVFGTNCCCNLSYMDDMLYCHCQCKVEPLDPSYHFRDAILHILQSMQARTTERLQFIYKQIRNNEQLQTLASREIIVVDEQQQHDTTTKKKNTLIDRLFLKTFSALRNDGIVCLLNTNTDEYLLITRDKVLEPYIRNQIDEKKKNNKRISNYISYENSPPYISRVLHNERLLYIKRLIQQQDNEKN</sequence>
<evidence type="ECO:0008006" key="4">
    <source>
        <dbReference type="Google" id="ProtNLM"/>
    </source>
</evidence>
<evidence type="ECO:0000313" key="2">
    <source>
        <dbReference type="EMBL" id="OEU13223.1"/>
    </source>
</evidence>
<accession>A0A1E7F5T3</accession>
<dbReference type="KEGG" id="fcy:FRACYDRAFT_241558"/>
<feature type="region of interest" description="Disordered" evidence="1">
    <location>
        <begin position="56"/>
        <end position="81"/>
    </location>
</feature>